<keyword evidence="1" id="KW-1133">Transmembrane helix</keyword>
<organism evidence="2 3">
    <name type="scientific">Flavobacterium columnare</name>
    <dbReference type="NCBI Taxonomy" id="996"/>
    <lineage>
        <taxon>Bacteria</taxon>
        <taxon>Pseudomonadati</taxon>
        <taxon>Bacteroidota</taxon>
        <taxon>Flavobacteriia</taxon>
        <taxon>Flavobacteriales</taxon>
        <taxon>Flavobacteriaceae</taxon>
        <taxon>Flavobacterium</taxon>
    </lineage>
</organism>
<dbReference type="AlphaFoldDB" id="A0A246GBU0"/>
<reference evidence="2 3" key="1">
    <citation type="journal article" date="2017" name="Infect. Genet. Evol.">
        <title>Comparative genome analysis of fish pathogen Flavobacterium columnare reveals extensive sequence diversity within the species.</title>
        <authorList>
            <person name="Kayansamruaj P."/>
            <person name="Dong H.T."/>
            <person name="Hirono I."/>
            <person name="Kondo H."/>
            <person name="Senapin S."/>
            <person name="Rodkhum C."/>
        </authorList>
    </citation>
    <scope>NUCLEOTIDE SEQUENCE [LARGE SCALE GENOMIC DNA]</scope>
    <source>
        <strain evidence="2 3">1214</strain>
    </source>
</reference>
<gene>
    <name evidence="2" type="ORF">BWK62_05380</name>
</gene>
<evidence type="ECO:0000256" key="1">
    <source>
        <dbReference type="SAM" id="Phobius"/>
    </source>
</evidence>
<protein>
    <submittedName>
        <fullName evidence="2">Cell division protein FtsQ</fullName>
    </submittedName>
</protein>
<keyword evidence="2" id="KW-0132">Cell division</keyword>
<proteinExistence type="predicted"/>
<dbReference type="GO" id="GO:0051301">
    <property type="term" value="P:cell division"/>
    <property type="evidence" value="ECO:0007669"/>
    <property type="project" value="UniProtKB-KW"/>
</dbReference>
<dbReference type="EMBL" id="MTCY01000011">
    <property type="protein sequence ID" value="OWP78239.1"/>
    <property type="molecule type" value="Genomic_DNA"/>
</dbReference>
<name>A0A246GBU0_9FLAO</name>
<dbReference type="OrthoDB" id="1466667at2"/>
<keyword evidence="2" id="KW-0131">Cell cycle</keyword>
<accession>A0A246GBU0</accession>
<evidence type="ECO:0000313" key="2">
    <source>
        <dbReference type="EMBL" id="OWP78239.1"/>
    </source>
</evidence>
<evidence type="ECO:0000313" key="3">
    <source>
        <dbReference type="Proteomes" id="UP000198034"/>
    </source>
</evidence>
<keyword evidence="1" id="KW-0472">Membrane</keyword>
<dbReference type="Proteomes" id="UP000198034">
    <property type="component" value="Unassembled WGS sequence"/>
</dbReference>
<feature type="transmembrane region" description="Helical" evidence="1">
    <location>
        <begin position="6"/>
        <end position="25"/>
    </location>
</feature>
<sequence length="240" mass="27691">MRKNWLINIQLIVIFGFMIFLYSFASKRNDSRKIMKTQVEIVDKNNPFLTPETVNNLLIENFGGSFSVAKEELDLNAIEASINKHKLVEKSEVYVSVDGKLKAVVTQKTPIARVFDYDNSYYIDYKGGKMPLSGNFSARVPLVYGATQNSYSKDFVTLLKMIHDDEFLKKNIIGMQIKPDGSVIMKNRNYSYDIIFGRTIYMERKFNNYKAFFQKAVQDTILGSYKTINLKFIKQVVCTK</sequence>
<comment type="caution">
    <text evidence="2">The sequence shown here is derived from an EMBL/GenBank/DDBJ whole genome shotgun (WGS) entry which is preliminary data.</text>
</comment>
<keyword evidence="1" id="KW-0812">Transmembrane</keyword>